<dbReference type="EMBL" id="FMUE01000005">
    <property type="protein sequence ID" value="SCX23957.1"/>
    <property type="molecule type" value="Genomic_DNA"/>
</dbReference>
<name>A0A1R3TY75_9HYPH</name>
<evidence type="ECO:0000256" key="1">
    <source>
        <dbReference type="ARBA" id="ARBA00023239"/>
    </source>
</evidence>
<evidence type="ECO:0000256" key="2">
    <source>
        <dbReference type="PIRNR" id="PIRNR001365"/>
    </source>
</evidence>
<dbReference type="EC" id="4.3.3.7" evidence="5"/>
<dbReference type="PIRSF" id="PIRSF001365">
    <property type="entry name" value="DHDPS"/>
    <property type="match status" value="1"/>
</dbReference>
<dbReference type="SUPFAM" id="SSF51569">
    <property type="entry name" value="Aldolase"/>
    <property type="match status" value="1"/>
</dbReference>
<dbReference type="PANTHER" id="PTHR12128">
    <property type="entry name" value="DIHYDRODIPICOLINATE SYNTHASE"/>
    <property type="match status" value="1"/>
</dbReference>
<dbReference type="AlphaFoldDB" id="A0A1R3TY75"/>
<evidence type="ECO:0000313" key="6">
    <source>
        <dbReference type="Proteomes" id="UP000187891"/>
    </source>
</evidence>
<dbReference type="Pfam" id="PF00701">
    <property type="entry name" value="DHDPS"/>
    <property type="match status" value="1"/>
</dbReference>
<comment type="similarity">
    <text evidence="2">Belongs to the DapA family.</text>
</comment>
<evidence type="ECO:0000256" key="3">
    <source>
        <dbReference type="PIRSR" id="PIRSR001365-1"/>
    </source>
</evidence>
<feature type="active site" description="Proton donor/acceptor" evidence="3">
    <location>
        <position position="142"/>
    </location>
</feature>
<sequence length="304" mass="32541">MAETFEISGVYSAATTAIAADGTPDFRLFTAHCKALIEEGCDGVALLGTTGEANSFGLKQRMDILEKAIAGGVPAQRLLPGTAQTAVSDTVELTRHAVEAGVPAVVLLPPFYYKGVSSEGIYRAYAKVVEGVKNNRLKVILYHIPQVSGVAIPHDVIARLRNDFPGVFVGIKDSSGDLENMKAMVAAFPGFGVLAGADPVLLPLLQVGGAGCITASSNLVASDLRIVFDNWNVAGKEDVVKAAQDRIVAWRELTNTYVQLPTVKAMVAKRRGDNGWLRVHPPLIELSDAERETVWARMDTLENQ</sequence>
<evidence type="ECO:0000313" key="5">
    <source>
        <dbReference type="EMBL" id="SCX23957.1"/>
    </source>
</evidence>
<dbReference type="STRING" id="1907666.DSM25559_2473"/>
<keyword evidence="1 2" id="KW-0456">Lyase</keyword>
<dbReference type="RefSeq" id="WP_077120085.1">
    <property type="nucleotide sequence ID" value="NZ_FMUE01000005.1"/>
</dbReference>
<feature type="binding site" evidence="4">
    <location>
        <position position="50"/>
    </location>
    <ligand>
        <name>pyruvate</name>
        <dbReference type="ChEBI" id="CHEBI:15361"/>
    </ligand>
</feature>
<dbReference type="PANTHER" id="PTHR12128:SF67">
    <property type="entry name" value="BLR3884 PROTEIN"/>
    <property type="match status" value="1"/>
</dbReference>
<accession>A0A1R3TY75</accession>
<dbReference type="SMART" id="SM01130">
    <property type="entry name" value="DHDPS"/>
    <property type="match status" value="1"/>
</dbReference>
<proteinExistence type="inferred from homology"/>
<evidence type="ECO:0000256" key="4">
    <source>
        <dbReference type="PIRSR" id="PIRSR001365-2"/>
    </source>
</evidence>
<dbReference type="CDD" id="cd00408">
    <property type="entry name" value="DHDPS-like"/>
    <property type="match status" value="1"/>
</dbReference>
<dbReference type="PRINTS" id="PR00146">
    <property type="entry name" value="DHPICSNTHASE"/>
</dbReference>
<dbReference type="Proteomes" id="UP000187891">
    <property type="component" value="Unassembled WGS sequence"/>
</dbReference>
<dbReference type="InterPro" id="IPR013785">
    <property type="entry name" value="Aldolase_TIM"/>
</dbReference>
<dbReference type="Gene3D" id="3.20.20.70">
    <property type="entry name" value="Aldolase class I"/>
    <property type="match status" value="1"/>
</dbReference>
<dbReference type="GO" id="GO:0008840">
    <property type="term" value="F:4-hydroxy-tetrahydrodipicolinate synthase activity"/>
    <property type="evidence" value="ECO:0007669"/>
    <property type="project" value="UniProtKB-EC"/>
</dbReference>
<organism evidence="5 6">
    <name type="scientific">Agrobacterium rosae</name>
    <dbReference type="NCBI Taxonomy" id="1972867"/>
    <lineage>
        <taxon>Bacteria</taxon>
        <taxon>Pseudomonadati</taxon>
        <taxon>Pseudomonadota</taxon>
        <taxon>Alphaproteobacteria</taxon>
        <taxon>Hyphomicrobiales</taxon>
        <taxon>Rhizobiaceae</taxon>
        <taxon>Rhizobium/Agrobacterium group</taxon>
        <taxon>Agrobacterium</taxon>
    </lineage>
</organism>
<feature type="binding site" evidence="4">
    <location>
        <position position="213"/>
    </location>
    <ligand>
        <name>pyruvate</name>
        <dbReference type="ChEBI" id="CHEBI:15361"/>
    </ligand>
</feature>
<feature type="active site" description="Schiff-base intermediate with substrate" evidence="3">
    <location>
        <position position="172"/>
    </location>
</feature>
<protein>
    <submittedName>
        <fullName evidence="5">4-hydroxy-tetrahydrodipicolinate synthase</fullName>
        <ecNumber evidence="5">4.3.3.7</ecNumber>
    </submittedName>
</protein>
<dbReference type="InterPro" id="IPR002220">
    <property type="entry name" value="DapA-like"/>
</dbReference>
<gene>
    <name evidence="5" type="primary">dapA_5</name>
    <name evidence="5" type="ORF">DSM25559_2473</name>
</gene>
<reference evidence="6" key="1">
    <citation type="submission" date="2016-10" db="EMBL/GenBank/DDBJ databases">
        <authorList>
            <person name="Wibberg D."/>
        </authorList>
    </citation>
    <scope>NUCLEOTIDE SEQUENCE [LARGE SCALE GENOMIC DNA]</scope>
</reference>